<evidence type="ECO:0000313" key="2">
    <source>
        <dbReference type="EMBL" id="PIA15262.1"/>
    </source>
</evidence>
<accession>A0A2G5B8F5</accession>
<proteinExistence type="predicted"/>
<dbReference type="OrthoDB" id="2104804at2759"/>
<name>A0A2G5B8F5_COERN</name>
<evidence type="ECO:0000256" key="1">
    <source>
        <dbReference type="SAM" id="Phobius"/>
    </source>
</evidence>
<feature type="transmembrane region" description="Helical" evidence="1">
    <location>
        <begin position="29"/>
        <end position="47"/>
    </location>
</feature>
<keyword evidence="1" id="KW-0812">Transmembrane</keyword>
<dbReference type="EMBL" id="KZ303509">
    <property type="protein sequence ID" value="PIA15262.1"/>
    <property type="molecule type" value="Genomic_DNA"/>
</dbReference>
<dbReference type="AlphaFoldDB" id="A0A2G5B8F5"/>
<reference evidence="2 3" key="1">
    <citation type="journal article" date="2015" name="Genome Biol. Evol.">
        <title>Phylogenomic analyses indicate that early fungi evolved digesting cell walls of algal ancestors of land plants.</title>
        <authorList>
            <person name="Chang Y."/>
            <person name="Wang S."/>
            <person name="Sekimoto S."/>
            <person name="Aerts A.L."/>
            <person name="Choi C."/>
            <person name="Clum A."/>
            <person name="LaButti K.M."/>
            <person name="Lindquist E.A."/>
            <person name="Yee Ngan C."/>
            <person name="Ohm R.A."/>
            <person name="Salamov A.A."/>
            <person name="Grigoriev I.V."/>
            <person name="Spatafora J.W."/>
            <person name="Berbee M.L."/>
        </authorList>
    </citation>
    <scope>NUCLEOTIDE SEQUENCE [LARGE SCALE GENOMIC DNA]</scope>
    <source>
        <strain evidence="2 3">NRRL 1564</strain>
    </source>
</reference>
<keyword evidence="1" id="KW-0472">Membrane</keyword>
<protein>
    <submittedName>
        <fullName evidence="2">Uncharacterized protein</fullName>
    </submittedName>
</protein>
<organism evidence="2 3">
    <name type="scientific">Coemansia reversa (strain ATCC 12441 / NRRL 1564)</name>
    <dbReference type="NCBI Taxonomy" id="763665"/>
    <lineage>
        <taxon>Eukaryota</taxon>
        <taxon>Fungi</taxon>
        <taxon>Fungi incertae sedis</taxon>
        <taxon>Zoopagomycota</taxon>
        <taxon>Kickxellomycotina</taxon>
        <taxon>Kickxellomycetes</taxon>
        <taxon>Kickxellales</taxon>
        <taxon>Kickxellaceae</taxon>
        <taxon>Coemansia</taxon>
    </lineage>
</organism>
<evidence type="ECO:0000313" key="3">
    <source>
        <dbReference type="Proteomes" id="UP000242474"/>
    </source>
</evidence>
<keyword evidence="3" id="KW-1185">Reference proteome</keyword>
<gene>
    <name evidence="2" type="ORF">COEREDRAFT_88106</name>
</gene>
<dbReference type="Proteomes" id="UP000242474">
    <property type="component" value="Unassembled WGS sequence"/>
</dbReference>
<keyword evidence="1" id="KW-1133">Transmembrane helix</keyword>
<sequence length="578" mass="66757">MSIDDDTETHRPAVKNYRILAYKRWNRRWTLIAIIVLLTFTYVYHTVNLGELLVDTDNVSSEVFNAIKESNISTNETLTESFLSSIDKKETLVVNKTTPCSLIPIPETYWEMTVDRSLAFVSIPHTGSIYPGETVCVRVVVPANKHKIGDDLLSNFQTLPGAPWDSIMIDMIGINTGISVPVQLQIVNHRQNSDRGQTHVYEADVVLYDVDDYRPEGYIEFRNAKWNPEQSMGPQPLDPEAIVVSPDNQEISVVDKNNTSPYSLSRYLDLPLCTEPNLDGRWISVKDLPFNQRLVPPPDNNNRVWLPYHCQLKRYTYKMFAKCLIRRYPLMHWFGDSNSRRALKKVTTLGRWCSTPDTIKTPTCLCNDNMEAFPNYMANNRIAPIDINPIRGGLTPTNFVGYANVPIGNSRIVAFKWDGLTDRNAPPWASYFDSEFSNRMGSPAVAIFGLTNWDVAFSNFEYFTREVDKLIKTVEMAYKDSTDIIIRTGQYYCCTSDTDILWKRRYSRLRNHYFDKYLIDEFQRHFYGKRRVRIWNVSRISETRPYEAREDVLRCAANHARSEVVEIENQVLMNAMCN</sequence>